<keyword evidence="2" id="KW-1185">Reference proteome</keyword>
<dbReference type="EMBL" id="JBHUEJ010000002">
    <property type="protein sequence ID" value="MFD1709052.1"/>
    <property type="molecule type" value="Genomic_DNA"/>
</dbReference>
<dbReference type="Proteomes" id="UP001597304">
    <property type="component" value="Unassembled WGS sequence"/>
</dbReference>
<dbReference type="Gene3D" id="3.40.50.10400">
    <property type="entry name" value="Hypothetical protein PA1492"/>
    <property type="match status" value="1"/>
</dbReference>
<name>A0ABW4KLP3_9BURK</name>
<evidence type="ECO:0000313" key="1">
    <source>
        <dbReference type="EMBL" id="MFD1709052.1"/>
    </source>
</evidence>
<accession>A0ABW4KLP3</accession>
<gene>
    <name evidence="1" type="ORF">ACFSF0_00375</name>
</gene>
<reference evidence="2" key="1">
    <citation type="journal article" date="2019" name="Int. J. Syst. Evol. Microbiol.">
        <title>The Global Catalogue of Microorganisms (GCM) 10K type strain sequencing project: providing services to taxonomists for standard genome sequencing and annotation.</title>
        <authorList>
            <consortium name="The Broad Institute Genomics Platform"/>
            <consortium name="The Broad Institute Genome Sequencing Center for Infectious Disease"/>
            <person name="Wu L."/>
            <person name="Ma J."/>
        </authorList>
    </citation>
    <scope>NUCLEOTIDE SEQUENCE [LARGE SCALE GENOMIC DNA]</scope>
    <source>
        <strain evidence="2">LMG 29247</strain>
    </source>
</reference>
<dbReference type="Pfam" id="PF14359">
    <property type="entry name" value="DUF4406"/>
    <property type="match status" value="1"/>
</dbReference>
<dbReference type="InterPro" id="IPR025518">
    <property type="entry name" value="DUF4406"/>
</dbReference>
<evidence type="ECO:0000313" key="2">
    <source>
        <dbReference type="Proteomes" id="UP001597304"/>
    </source>
</evidence>
<protein>
    <submittedName>
        <fullName evidence="1">DUF4406 domain-containing protein</fullName>
    </submittedName>
</protein>
<organism evidence="1 2">
    <name type="scientific">Ottowia flava</name>
    <dbReference type="NCBI Taxonomy" id="2675430"/>
    <lineage>
        <taxon>Bacteria</taxon>
        <taxon>Pseudomonadati</taxon>
        <taxon>Pseudomonadota</taxon>
        <taxon>Betaproteobacteria</taxon>
        <taxon>Burkholderiales</taxon>
        <taxon>Comamonadaceae</taxon>
        <taxon>Ottowia</taxon>
    </lineage>
</organism>
<dbReference type="SUPFAM" id="SSF52309">
    <property type="entry name" value="N-(deoxy)ribosyltransferase-like"/>
    <property type="match status" value="1"/>
</dbReference>
<sequence length="186" mass="19713">MSNQTNPPEGCSPFDLEVAQRGDRAARNGPRIYLSGPMTGLPDLNFPAFHAMSARLRAAGHSVVNPAELNSDPAADWNQCMRRDIAALCTCTTLALMPGWETSQGAQLELHIAHRIGLGIVMAEALVDGEGVAVAAARADEREQCARICDAREAEADESYDSVAESVTAGGLAEAIRARANKKEPG</sequence>
<dbReference type="RefSeq" id="WP_147914366.1">
    <property type="nucleotide sequence ID" value="NZ_JBHUEJ010000002.1"/>
</dbReference>
<comment type="caution">
    <text evidence="1">The sequence shown here is derived from an EMBL/GenBank/DDBJ whole genome shotgun (WGS) entry which is preliminary data.</text>
</comment>
<proteinExistence type="predicted"/>